<dbReference type="Proteomes" id="UP000823521">
    <property type="component" value="Unassembled WGS sequence"/>
</dbReference>
<accession>A0ABS3VK80</accession>
<organism evidence="1 2">
    <name type="scientific">Micromonospora echinofusca</name>
    <dbReference type="NCBI Taxonomy" id="47858"/>
    <lineage>
        <taxon>Bacteria</taxon>
        <taxon>Bacillati</taxon>
        <taxon>Actinomycetota</taxon>
        <taxon>Actinomycetes</taxon>
        <taxon>Micromonosporales</taxon>
        <taxon>Micromonosporaceae</taxon>
        <taxon>Micromonospora</taxon>
    </lineage>
</organism>
<gene>
    <name evidence="1" type="ORF">GSF22_02710</name>
</gene>
<name>A0ABS3VK80_MICEH</name>
<keyword evidence="2" id="KW-1185">Reference proteome</keyword>
<proteinExistence type="predicted"/>
<sequence>MIMEQRLTDEEKTTLKTAAFGAVFLVSDADPGLFAMIKESFAASGAIAGTSGLVKEVLTTGALPSLPRRSSTAVEATVLPGLRRAVAILQEKAPEEVEPYRRTVLDAADAVARAHRGIAAAEAAAIAWITDALALPD</sequence>
<protein>
    <submittedName>
        <fullName evidence="1">Uncharacterized protein</fullName>
    </submittedName>
</protein>
<dbReference type="EMBL" id="WVUH01000009">
    <property type="protein sequence ID" value="MBO4204922.1"/>
    <property type="molecule type" value="Genomic_DNA"/>
</dbReference>
<evidence type="ECO:0000313" key="2">
    <source>
        <dbReference type="Proteomes" id="UP000823521"/>
    </source>
</evidence>
<evidence type="ECO:0000313" key="1">
    <source>
        <dbReference type="EMBL" id="MBO4204922.1"/>
    </source>
</evidence>
<comment type="caution">
    <text evidence="1">The sequence shown here is derived from an EMBL/GenBank/DDBJ whole genome shotgun (WGS) entry which is preliminary data.</text>
</comment>
<reference evidence="1 2" key="1">
    <citation type="submission" date="2019-12" db="EMBL/GenBank/DDBJ databases">
        <title>Whole genome sequencing of endophytic Actinobacterium Micromonospora sp. MPMI6T.</title>
        <authorList>
            <person name="Evv R."/>
            <person name="Podile A.R."/>
        </authorList>
    </citation>
    <scope>NUCLEOTIDE SEQUENCE [LARGE SCALE GENOMIC DNA]</scope>
    <source>
        <strain evidence="1 2">MPMI6</strain>
    </source>
</reference>